<sequence>MPKCSVRKRFTNPKKGTAQPLQGECGALTNSSGTTDQSFGDVLGTVTNASQSQKDDSNPQCTGSAPDDLHINFVDDISMPDAEPSSNSVDSTDPLAVIKIEDHDTFQLKNPASFDTLCCDPVKSLKEDPTISVLPSAASFKLPSSDTDTVIDYQPLLKQVKIKLESFLKPNWVSLVQENELHVLRLSRTADKVTQRQLTFRCDGSVQMKVHCREFPITKHMPNALPPKCLQANRITYFVNRIVQLIDFSSEFEICCGVPQEEYKHVWSAIDYAAVDSNPYKETRYTETFRALQCELLVYPIRKYRCYHCFDLLQVLQRKTGQKQKKKLTPYTPS</sequence>
<evidence type="ECO:0000256" key="1">
    <source>
        <dbReference type="SAM" id="MobiDB-lite"/>
    </source>
</evidence>
<dbReference type="KEGG" id="foc:113217657"/>
<gene>
    <name evidence="3" type="primary">LOC113217657</name>
</gene>
<feature type="compositionally biased region" description="Basic residues" evidence="1">
    <location>
        <begin position="1"/>
        <end position="12"/>
    </location>
</feature>
<dbReference type="GeneID" id="113217657"/>
<dbReference type="RefSeq" id="XP_026293431.1">
    <property type="nucleotide sequence ID" value="XM_026437646.2"/>
</dbReference>
<feature type="compositionally biased region" description="Polar residues" evidence="1">
    <location>
        <begin position="28"/>
        <end position="38"/>
    </location>
</feature>
<name>A0A6J1TRW7_FRAOC</name>
<evidence type="ECO:0000313" key="3">
    <source>
        <dbReference type="RefSeq" id="XP_026293431.1"/>
    </source>
</evidence>
<organism evidence="2 3">
    <name type="scientific">Frankliniella occidentalis</name>
    <name type="common">Western flower thrips</name>
    <name type="synonym">Euthrips occidentalis</name>
    <dbReference type="NCBI Taxonomy" id="133901"/>
    <lineage>
        <taxon>Eukaryota</taxon>
        <taxon>Metazoa</taxon>
        <taxon>Ecdysozoa</taxon>
        <taxon>Arthropoda</taxon>
        <taxon>Hexapoda</taxon>
        <taxon>Insecta</taxon>
        <taxon>Pterygota</taxon>
        <taxon>Neoptera</taxon>
        <taxon>Paraneoptera</taxon>
        <taxon>Thysanoptera</taxon>
        <taxon>Terebrantia</taxon>
        <taxon>Thripoidea</taxon>
        <taxon>Thripidae</taxon>
        <taxon>Frankliniella</taxon>
    </lineage>
</organism>
<dbReference type="AlphaFoldDB" id="A0A6J1TRW7"/>
<dbReference type="Proteomes" id="UP000504606">
    <property type="component" value="Unplaced"/>
</dbReference>
<protein>
    <submittedName>
        <fullName evidence="3">Uncharacterized protein LOC113217657</fullName>
    </submittedName>
</protein>
<accession>A0A6J1TRW7</accession>
<feature type="region of interest" description="Disordered" evidence="1">
    <location>
        <begin position="1"/>
        <end position="40"/>
    </location>
</feature>
<evidence type="ECO:0000313" key="2">
    <source>
        <dbReference type="Proteomes" id="UP000504606"/>
    </source>
</evidence>
<reference evidence="3" key="1">
    <citation type="submission" date="2025-08" db="UniProtKB">
        <authorList>
            <consortium name="RefSeq"/>
        </authorList>
    </citation>
    <scope>IDENTIFICATION</scope>
    <source>
        <tissue evidence="3">Whole organism</tissue>
    </source>
</reference>
<keyword evidence="2" id="KW-1185">Reference proteome</keyword>
<proteinExistence type="predicted"/>